<evidence type="ECO:0000259" key="11">
    <source>
        <dbReference type="PROSITE" id="PS50929"/>
    </source>
</evidence>
<dbReference type="CDD" id="cd03250">
    <property type="entry name" value="ABCC_MRP_domain1"/>
    <property type="match status" value="1"/>
</dbReference>
<evidence type="ECO:0000259" key="10">
    <source>
        <dbReference type="PROSITE" id="PS50893"/>
    </source>
</evidence>
<feature type="domain" description="ABC transmembrane type-1" evidence="11">
    <location>
        <begin position="708"/>
        <end position="1024"/>
    </location>
</feature>
<dbReference type="CDD" id="cd03244">
    <property type="entry name" value="ABCC_MRP_domain2"/>
    <property type="match status" value="1"/>
</dbReference>
<sequence>MEERGADEVPKKKNRYDAANPVFQLFFCWIFPFCMQGYRRELTEEDLYRHRKAHDSGKLGDRIEAAWNRQLTTNKKNPSLIKAILRVFLPEVLVLFLIVTVNETARLVQPLLISQLLNIYDNNQIEERRDDAYFYAGMIVLSALLSVLTIHYYQLRIMQVGIKIRIALCSLIYRKALRLNQSALADTTVGQMVNLLSNDVGRFETGMNFLHQLWMAPLETFLVMYLCYVNVGYTGLVGTAFLLLSIPAQSWLGKRISQMRLNVAMRTDERVRLMNEIIAGIQVIKMYTWEKPFAKLVELVRGREIKYIRQTSVIRAILMSCGLVLNRAAVFLCIAVYVLTGNTLTSSYSFTMTSFYRLLGSVTMFLPQAISSIAEMLISIKRIRKFLLYDELDADTSWHLESTNSLGNGSLKPYATPGPVGVRLKQVSARWLKTSHENNLSDINVSVKSGDLVAVVGPVGTGKTTLFNLILGELKACEGSVQVQGTISYASQEPWLFGGTLRQNILFGQEFDQKKYDEVVRVCALERDFALFPYGDKTLAGERGVSLSGGQRARINLARAVYKEADIYLLDDPLSAVDAHVGKQLFEECISSYLAHKCVILVTHQLQYLKKIKRIYLLEEGRVLVTGTYDDLRKTDSKYSKLLANLEEEEEEIRRKSKMVEAEKVDNEGFEGPAPVLQKEAKVVGNITWRVYKNYMKAGGNLLKVVCLILAFLISQVLDSAAEYFVTFWVNINQGIKNNSTEILEKSRLSENSYNVSENSSTFQPIDEPSEIWYSFIFTSDMTIVYYSVLFVLIIIIVFSRSIAFYSWCITASSRLHNKMFDNIVFSPMLFFNNNPSGRILNRFSKDIGSLDEVLPMTLLDTAQIGLAVAAISVVIGSLSPYILVPTIVILVFFYFMRVFYLQTSRDVKRIDSITRSPIYTHLTASLQGLTTIRAFGAEEILKVEFDGYQNTNSAASFMFLGATRTFGFWLDFFCVVYVACVLAILLFLKSETFGGNIGLALTQTMGLMGMFQWGMRQWSELENQMTSVERVQEYADLQPEAEESVRKPPKYWPERGAVEFRDMSLRYAPEQPCVLKNLSFLVSAGEKVGIVGRTGAGKSSLIQALFRLASIEGSILIDDVDTKSVSFKTLRSKISIIPQEPVLFSGTLRKNLDPFDEYKDETLWDALEQVELKNAVNDLPSALESRMAEGGSNFSVGQRQLVCLARAIVRNNKVLVLDEATANVDPHTDVVIQQTIRNRFKTCTVLTIAHRLHTIMDSDKVLVMDAGRCVEFDHPHLLLQNENGVFHSLVMQTGRSTAKNLMAIAEEKFKTEQSI</sequence>
<feature type="transmembrane region" description="Helical" evidence="9">
    <location>
        <begin position="882"/>
        <end position="901"/>
    </location>
</feature>
<keyword evidence="2" id="KW-0813">Transport</keyword>
<dbReference type="FunFam" id="1.20.1560.10:FF:000014">
    <property type="entry name" value="Multidrug resistance-associated protein member 4"/>
    <property type="match status" value="1"/>
</dbReference>
<feature type="domain" description="ABC transporter" evidence="10">
    <location>
        <begin position="422"/>
        <end position="645"/>
    </location>
</feature>
<dbReference type="PROSITE" id="PS50929">
    <property type="entry name" value="ABC_TM1F"/>
    <property type="match status" value="2"/>
</dbReference>
<dbReference type="SUPFAM" id="SSF90123">
    <property type="entry name" value="ABC transporter transmembrane region"/>
    <property type="match status" value="2"/>
</dbReference>
<feature type="transmembrane region" description="Helical" evidence="9">
    <location>
        <begin position="994"/>
        <end position="1016"/>
    </location>
</feature>
<keyword evidence="3 9" id="KW-0812">Transmembrane</keyword>
<dbReference type="InterPro" id="IPR044726">
    <property type="entry name" value="ABCC_6TM_D2"/>
</dbReference>
<dbReference type="InterPro" id="IPR036640">
    <property type="entry name" value="ABC1_TM_sf"/>
</dbReference>
<dbReference type="GO" id="GO:0016020">
    <property type="term" value="C:membrane"/>
    <property type="evidence" value="ECO:0007669"/>
    <property type="project" value="UniProtKB-SubCell"/>
</dbReference>
<dbReference type="FunFam" id="3.40.50.300:FF:000482">
    <property type="entry name" value="Multidrug resistance-associated protein member 4"/>
    <property type="match status" value="1"/>
</dbReference>
<keyword evidence="6 9" id="KW-1133">Transmembrane helix</keyword>
<feature type="transmembrane region" description="Helical" evidence="9">
    <location>
        <begin position="222"/>
        <end position="246"/>
    </location>
</feature>
<dbReference type="FunFam" id="1.20.1560.10:FF:000026">
    <property type="entry name" value="Multidrug resistance-associated protein lethal(2)03659"/>
    <property type="match status" value="1"/>
</dbReference>
<protein>
    <submittedName>
        <fullName evidence="12">Putative ABCC protein</fullName>
    </submittedName>
</protein>
<dbReference type="SUPFAM" id="SSF52540">
    <property type="entry name" value="P-loop containing nucleoside triphosphate hydrolases"/>
    <property type="match status" value="2"/>
</dbReference>
<dbReference type="InterPro" id="IPR044746">
    <property type="entry name" value="ABCC_6TM_D1"/>
</dbReference>
<dbReference type="SMART" id="SM00382">
    <property type="entry name" value="AAA"/>
    <property type="match status" value="2"/>
</dbReference>
<dbReference type="Gene3D" id="3.40.50.300">
    <property type="entry name" value="P-loop containing nucleotide triphosphate hydrolases"/>
    <property type="match status" value="2"/>
</dbReference>
<feature type="transmembrane region" description="Helical" evidence="9">
    <location>
        <begin position="967"/>
        <end position="988"/>
    </location>
</feature>
<feature type="domain" description="ABC transporter" evidence="10">
    <location>
        <begin position="1059"/>
        <end position="1292"/>
    </location>
</feature>
<evidence type="ECO:0000256" key="1">
    <source>
        <dbReference type="ARBA" id="ARBA00004141"/>
    </source>
</evidence>
<dbReference type="GO" id="GO:0005524">
    <property type="term" value="F:ATP binding"/>
    <property type="evidence" value="ECO:0007669"/>
    <property type="project" value="UniProtKB-KW"/>
</dbReference>
<dbReference type="FunFam" id="3.40.50.300:FF:000163">
    <property type="entry name" value="Multidrug resistance-associated protein member 4"/>
    <property type="match status" value="1"/>
</dbReference>
<comment type="subcellular location">
    <subcellularLocation>
        <location evidence="1">Membrane</location>
        <topology evidence="1">Multi-pass membrane protein</topology>
    </subcellularLocation>
</comment>
<feature type="transmembrane region" description="Helical" evidence="9">
    <location>
        <begin position="358"/>
        <end position="378"/>
    </location>
</feature>
<dbReference type="GO" id="GO:0140359">
    <property type="term" value="F:ABC-type transporter activity"/>
    <property type="evidence" value="ECO:0007669"/>
    <property type="project" value="InterPro"/>
</dbReference>
<dbReference type="PANTHER" id="PTHR24223:SF448">
    <property type="entry name" value="FI20146P1-RELATED"/>
    <property type="match status" value="1"/>
</dbReference>
<feature type="transmembrane region" description="Helical" evidence="9">
    <location>
        <begin position="702"/>
        <end position="718"/>
    </location>
</feature>
<dbReference type="InterPro" id="IPR017871">
    <property type="entry name" value="ABC_transporter-like_CS"/>
</dbReference>
<evidence type="ECO:0000256" key="8">
    <source>
        <dbReference type="SAM" id="Coils"/>
    </source>
</evidence>
<name>A0A0U9HVH0_CHRPP</name>
<dbReference type="Gene3D" id="1.20.1560.10">
    <property type="entry name" value="ABC transporter type 1, transmembrane domain"/>
    <property type="match status" value="2"/>
</dbReference>
<dbReference type="InterPro" id="IPR050173">
    <property type="entry name" value="ABC_transporter_C-like"/>
</dbReference>
<dbReference type="GO" id="GO:0016887">
    <property type="term" value="F:ATP hydrolysis activity"/>
    <property type="evidence" value="ECO:0007669"/>
    <property type="project" value="InterPro"/>
</dbReference>
<keyword evidence="4" id="KW-0547">Nucleotide-binding</keyword>
<dbReference type="InterPro" id="IPR003593">
    <property type="entry name" value="AAA+_ATPase"/>
</dbReference>
<evidence type="ECO:0000256" key="5">
    <source>
        <dbReference type="ARBA" id="ARBA00022840"/>
    </source>
</evidence>
<dbReference type="InterPro" id="IPR011527">
    <property type="entry name" value="ABC1_TM_dom"/>
</dbReference>
<feature type="transmembrane region" description="Helical" evidence="9">
    <location>
        <begin position="784"/>
        <end position="810"/>
    </location>
</feature>
<evidence type="ECO:0000256" key="7">
    <source>
        <dbReference type="ARBA" id="ARBA00023136"/>
    </source>
</evidence>
<dbReference type="PROSITE" id="PS00211">
    <property type="entry name" value="ABC_TRANSPORTER_1"/>
    <property type="match status" value="2"/>
</dbReference>
<dbReference type="PROSITE" id="PS50893">
    <property type="entry name" value="ABC_TRANSPORTER_2"/>
    <property type="match status" value="2"/>
</dbReference>
<evidence type="ECO:0000256" key="9">
    <source>
        <dbReference type="SAM" id="Phobius"/>
    </source>
</evidence>
<keyword evidence="5" id="KW-0067">ATP-binding</keyword>
<feature type="transmembrane region" description="Helical" evidence="9">
    <location>
        <begin position="132"/>
        <end position="153"/>
    </location>
</feature>
<dbReference type="CDD" id="cd18579">
    <property type="entry name" value="ABC_6TM_ABCC_D1"/>
    <property type="match status" value="1"/>
</dbReference>
<evidence type="ECO:0000256" key="2">
    <source>
        <dbReference type="ARBA" id="ARBA00022448"/>
    </source>
</evidence>
<dbReference type="Pfam" id="PF00005">
    <property type="entry name" value="ABC_tran"/>
    <property type="match status" value="2"/>
</dbReference>
<dbReference type="InterPro" id="IPR003439">
    <property type="entry name" value="ABC_transporter-like_ATP-bd"/>
</dbReference>
<feature type="domain" description="ABC transmembrane type-1" evidence="11">
    <location>
        <begin position="93"/>
        <end position="375"/>
    </location>
</feature>
<evidence type="ECO:0000256" key="3">
    <source>
        <dbReference type="ARBA" id="ARBA00022692"/>
    </source>
</evidence>
<feature type="transmembrane region" description="Helical" evidence="9">
    <location>
        <begin position="313"/>
        <end position="338"/>
    </location>
</feature>
<dbReference type="CDD" id="cd18580">
    <property type="entry name" value="ABC_6TM_ABCC_D2"/>
    <property type="match status" value="1"/>
</dbReference>
<reference evidence="12" key="1">
    <citation type="journal article" date="2014" name="Proc. R. Soc. B">
        <title>Independently recruited oxidases from the glucose-methanol-choline oxidoreductase family enabled chemical defences in leaf beetle larvae (subtribe Chrysomelina) to evolve.</title>
        <authorList>
            <person name="Rahfeld P."/>
            <person name="Kirsch R."/>
            <person name="Kugel S."/>
            <person name="Wielsch N."/>
            <person name="Stock M."/>
            <person name="Groth M."/>
            <person name="Boland W."/>
            <person name="Burse A."/>
        </authorList>
    </citation>
    <scope>NUCLEOTIDE SEQUENCE</scope>
</reference>
<keyword evidence="7 9" id="KW-0472">Membrane</keyword>
<proteinExistence type="evidence at transcript level"/>
<accession>A0A0U9HVH0</accession>
<feature type="coiled-coil region" evidence="8">
    <location>
        <begin position="629"/>
        <end position="666"/>
    </location>
</feature>
<keyword evidence="8" id="KW-0175">Coiled coil</keyword>
<dbReference type="Pfam" id="PF00664">
    <property type="entry name" value="ABC_membrane"/>
    <property type="match status" value="2"/>
</dbReference>
<reference evidence="12" key="2">
    <citation type="submission" date="2016-01" db="EMBL/GenBank/DDBJ databases">
        <title>Tissue-specific transcript profiling for ABC transporters in the sequestering larvae of the phytophagous leaf beetle Chrysomela populi.</title>
        <authorList>
            <person name="Strauss A.S."/>
            <person name="Wang D."/>
            <person name="Stock M."/>
            <person name="Gretscher R.R."/>
            <person name="Groth M."/>
            <person name="Boland W."/>
            <person name="Burse A."/>
        </authorList>
    </citation>
    <scope>NUCLEOTIDE SEQUENCE</scope>
</reference>
<dbReference type="EMBL" id="GARF01000035">
    <property type="protein sequence ID" value="JAC88910.1"/>
    <property type="molecule type" value="mRNA"/>
</dbReference>
<evidence type="ECO:0000256" key="6">
    <source>
        <dbReference type="ARBA" id="ARBA00022989"/>
    </source>
</evidence>
<organism evidence="12">
    <name type="scientific">Chrysomela populi</name>
    <name type="common">Poplar leaf beetle</name>
    <name type="synonym">Melasoma populi</name>
    <dbReference type="NCBI Taxonomy" id="154003"/>
    <lineage>
        <taxon>Eukaryota</taxon>
        <taxon>Metazoa</taxon>
        <taxon>Ecdysozoa</taxon>
        <taxon>Arthropoda</taxon>
        <taxon>Hexapoda</taxon>
        <taxon>Insecta</taxon>
        <taxon>Pterygota</taxon>
        <taxon>Neoptera</taxon>
        <taxon>Endopterygota</taxon>
        <taxon>Coleoptera</taxon>
        <taxon>Polyphaga</taxon>
        <taxon>Cucujiformia</taxon>
        <taxon>Chrysomeloidea</taxon>
        <taxon>Chrysomelidae</taxon>
        <taxon>Chrysomelinae</taxon>
        <taxon>Chrysomelini</taxon>
        <taxon>Chrysomela</taxon>
    </lineage>
</organism>
<evidence type="ECO:0000256" key="4">
    <source>
        <dbReference type="ARBA" id="ARBA00022741"/>
    </source>
</evidence>
<evidence type="ECO:0000313" key="12">
    <source>
        <dbReference type="EMBL" id="JAC88910.1"/>
    </source>
</evidence>
<dbReference type="PANTHER" id="PTHR24223">
    <property type="entry name" value="ATP-BINDING CASSETTE SUB-FAMILY C"/>
    <property type="match status" value="1"/>
</dbReference>
<dbReference type="InterPro" id="IPR027417">
    <property type="entry name" value="P-loop_NTPase"/>
</dbReference>